<gene>
    <name evidence="2" type="ORF">Cvel_23384</name>
</gene>
<reference evidence="2" key="1">
    <citation type="submission" date="2014-11" db="EMBL/GenBank/DDBJ databases">
        <authorList>
            <person name="Otto D Thomas"/>
            <person name="Naeem Raeece"/>
        </authorList>
    </citation>
    <scope>NUCLEOTIDE SEQUENCE</scope>
</reference>
<evidence type="ECO:0000256" key="1">
    <source>
        <dbReference type="SAM" id="MobiDB-lite"/>
    </source>
</evidence>
<accession>A0A0G4GUQ1</accession>
<feature type="compositionally biased region" description="Basic and acidic residues" evidence="1">
    <location>
        <begin position="72"/>
        <end position="81"/>
    </location>
</feature>
<protein>
    <submittedName>
        <fullName evidence="2">Uncharacterized protein</fullName>
    </submittedName>
</protein>
<evidence type="ECO:0000313" key="2">
    <source>
        <dbReference type="EMBL" id="CEM34289.1"/>
    </source>
</evidence>
<sequence length="131" mass="14069">MCVVGKVLGLFPSSQSNMRLSTPSTRLTGPWNLNFRSTCRTINLVGLGKVRGEGKRSGGGASAGVPRVGVGRRRDSAQEHEHPSFIILQRIEDVNLKEALAHPKNKATQRTIDRLLKDRVGGGEAGIGEAL</sequence>
<name>A0A0G4GUQ1_9ALVE</name>
<dbReference type="AlphaFoldDB" id="A0A0G4GUQ1"/>
<proteinExistence type="predicted"/>
<dbReference type="VEuPathDB" id="CryptoDB:Cvel_23384"/>
<dbReference type="EMBL" id="CDMZ01001551">
    <property type="protein sequence ID" value="CEM34289.1"/>
    <property type="molecule type" value="Genomic_DNA"/>
</dbReference>
<organism evidence="2">
    <name type="scientific">Chromera velia CCMP2878</name>
    <dbReference type="NCBI Taxonomy" id="1169474"/>
    <lineage>
        <taxon>Eukaryota</taxon>
        <taxon>Sar</taxon>
        <taxon>Alveolata</taxon>
        <taxon>Colpodellida</taxon>
        <taxon>Chromeraceae</taxon>
        <taxon>Chromera</taxon>
    </lineage>
</organism>
<feature type="region of interest" description="Disordered" evidence="1">
    <location>
        <begin position="53"/>
        <end position="81"/>
    </location>
</feature>